<proteinExistence type="predicted"/>
<dbReference type="KEGG" id="lmd:METH_08175"/>
<dbReference type="RefSeq" id="WP_024089899.1">
    <property type="nucleotide sequence ID" value="NC_023135.1"/>
</dbReference>
<dbReference type="AlphaFoldDB" id="V9VUV8"/>
<evidence type="ECO:0000313" key="2">
    <source>
        <dbReference type="Proteomes" id="UP000018780"/>
    </source>
</evidence>
<accession>V9VUV8</accession>
<dbReference type="PATRIC" id="fig|999552.6.peg.1644"/>
<reference evidence="1 2" key="1">
    <citation type="submission" date="2013-09" db="EMBL/GenBank/DDBJ databases">
        <authorList>
            <consortium name="DOE Joint Genome Institute"/>
            <person name="Klenk H.-P."/>
            <person name="Huntemann M."/>
            <person name="Han J."/>
            <person name="Chen A."/>
            <person name="Kyrpides N."/>
            <person name="Mavromatis K."/>
            <person name="Markowitz V."/>
            <person name="Palaniappan K."/>
            <person name="Ivanova N."/>
            <person name="Schaumberg A."/>
            <person name="Pati A."/>
            <person name="Liolios K."/>
            <person name="Nordberg H.P."/>
            <person name="Cantor M.N."/>
            <person name="Hua S.X."/>
            <person name="Woyke T."/>
        </authorList>
    </citation>
    <scope>NUCLEOTIDE SEQUENCE [LARGE SCALE GENOMIC DNA]</scope>
    <source>
        <strain evidence="1 2">DSM 14336</strain>
    </source>
</reference>
<dbReference type="STRING" id="999552.METH_08175"/>
<organism evidence="1 2">
    <name type="scientific">Leisingera methylohalidivorans DSM 14336</name>
    <dbReference type="NCBI Taxonomy" id="999552"/>
    <lineage>
        <taxon>Bacteria</taxon>
        <taxon>Pseudomonadati</taxon>
        <taxon>Pseudomonadota</taxon>
        <taxon>Alphaproteobacteria</taxon>
        <taxon>Rhodobacterales</taxon>
        <taxon>Roseobacteraceae</taxon>
        <taxon>Leisingera</taxon>
    </lineage>
</organism>
<name>V9VUV8_9RHOB</name>
<dbReference type="Proteomes" id="UP000018780">
    <property type="component" value="Chromosome"/>
</dbReference>
<dbReference type="OrthoDB" id="7876148at2"/>
<evidence type="ECO:0000313" key="1">
    <source>
        <dbReference type="EMBL" id="AHD00672.1"/>
    </source>
</evidence>
<dbReference type="HOGENOM" id="CLU_187709_0_0_5"/>
<dbReference type="EMBL" id="CP006773">
    <property type="protein sequence ID" value="AHD00672.1"/>
    <property type="molecule type" value="Genomic_DNA"/>
</dbReference>
<sequence length="80" mass="8837">MSTIETLAQKLAVDTIKVQDASGEDRLYVEVGQVLGAASQSLEEAFLTEMRVRLAERKAREFLNQKISKIQAQLEANGEA</sequence>
<gene>
    <name evidence="1" type="ORF">METH_08175</name>
</gene>
<keyword evidence="2" id="KW-1185">Reference proteome</keyword>
<protein>
    <submittedName>
        <fullName evidence="1">Uncharacterized protein</fullName>
    </submittedName>
</protein>